<gene>
    <name evidence="1" type="ORF">KII88_02590</name>
</gene>
<name>A0AB35FY00_LEUGE</name>
<evidence type="ECO:0000313" key="2">
    <source>
        <dbReference type="Proteomes" id="UP000727071"/>
    </source>
</evidence>
<reference evidence="1" key="1">
    <citation type="submission" date="2021-05" db="EMBL/GenBank/DDBJ databases">
        <title>Pangenome of Leuconostoc gelidum warrants species status for Leuconostoc gelidum subsp. gasicomitatum.</title>
        <authorList>
            <person name="Johansson P."/>
            <person name="Sade E."/>
            <person name="Hultman J."/>
            <person name="Auvinen P."/>
            <person name="Bjorkroth J."/>
        </authorList>
    </citation>
    <scope>NUCLEOTIDE SEQUENCE</scope>
    <source>
        <strain evidence="1">C220d</strain>
    </source>
</reference>
<dbReference type="RefSeq" id="WP_089896437.1">
    <property type="nucleotide sequence ID" value="NZ_JAHBFV010000006.1"/>
</dbReference>
<proteinExistence type="predicted"/>
<evidence type="ECO:0000313" key="1">
    <source>
        <dbReference type="EMBL" id="MBZ6015427.1"/>
    </source>
</evidence>
<organism evidence="1 2">
    <name type="scientific">Leuconostoc gelidum subsp. gelidum</name>
    <dbReference type="NCBI Taxonomy" id="1607839"/>
    <lineage>
        <taxon>Bacteria</taxon>
        <taxon>Bacillati</taxon>
        <taxon>Bacillota</taxon>
        <taxon>Bacilli</taxon>
        <taxon>Lactobacillales</taxon>
        <taxon>Lactobacillaceae</taxon>
        <taxon>Leuconostoc</taxon>
        <taxon>Leuconostoc gelidum group</taxon>
    </lineage>
</organism>
<comment type="caution">
    <text evidence="1">The sequence shown here is derived from an EMBL/GenBank/DDBJ whole genome shotgun (WGS) entry which is preliminary data.</text>
</comment>
<dbReference type="EMBL" id="JAHBFV010000006">
    <property type="protein sequence ID" value="MBZ6015427.1"/>
    <property type="molecule type" value="Genomic_DNA"/>
</dbReference>
<dbReference type="Proteomes" id="UP000727071">
    <property type="component" value="Unassembled WGS sequence"/>
</dbReference>
<sequence length="156" mass="18148">MKINHLQLFEYALSIFSKQTKSKFQFVIEYNNKLITGHFLPDFIDFPAAQNYGNKFNRIKTFTDYQKTEFGIIQMRHLLFDTLADSFSNTLHIPDTIDLINTINSLINQVSDDAQSVDEFQIGTDITFLESNLHFDSYRFPDDAQFTVVSVQELDN</sequence>
<dbReference type="AlphaFoldDB" id="A0AB35FY00"/>
<protein>
    <submittedName>
        <fullName evidence="1">Uncharacterized protein</fullName>
    </submittedName>
</protein>
<accession>A0AB35FY00</accession>